<dbReference type="Ensembl" id="ENSORLT00000042468.1">
    <property type="protein sequence ID" value="ENSORLP00000043694.1"/>
    <property type="gene ID" value="ENSORLG00000022416.1"/>
</dbReference>
<dbReference type="PRINTS" id="PR01161">
    <property type="entry name" value="TUBULIN"/>
</dbReference>
<dbReference type="AlphaFoldDB" id="A0A3B3IIM7"/>
<reference evidence="9" key="2">
    <citation type="submission" date="2025-08" db="UniProtKB">
        <authorList>
            <consortium name="Ensembl"/>
        </authorList>
    </citation>
    <scope>IDENTIFICATION</scope>
    <source>
        <strain evidence="9">Hd-rR</strain>
    </source>
</reference>
<keyword evidence="4" id="KW-0493">Microtubule</keyword>
<keyword evidence="3" id="KW-0963">Cytoplasm</keyword>
<evidence type="ECO:0000256" key="3">
    <source>
        <dbReference type="ARBA" id="ARBA00022490"/>
    </source>
</evidence>
<dbReference type="SUPFAM" id="SSF52490">
    <property type="entry name" value="Tubulin nucleotide-binding domain-like"/>
    <property type="match status" value="1"/>
</dbReference>
<evidence type="ECO:0000256" key="1">
    <source>
        <dbReference type="ARBA" id="ARBA00004245"/>
    </source>
</evidence>
<dbReference type="InterPro" id="IPR036525">
    <property type="entry name" value="Tubulin/FtsZ_GTPase_sf"/>
</dbReference>
<dbReference type="GO" id="GO:0000226">
    <property type="term" value="P:microtubule cytoskeleton organization"/>
    <property type="evidence" value="ECO:0000318"/>
    <property type="project" value="GO_Central"/>
</dbReference>
<dbReference type="STRING" id="8090.ENSORLP00000043694"/>
<dbReference type="GO" id="GO:0005525">
    <property type="term" value="F:GTP binding"/>
    <property type="evidence" value="ECO:0000318"/>
    <property type="project" value="GO_Central"/>
</dbReference>
<keyword evidence="5" id="KW-0547">Nucleotide-binding</keyword>
<dbReference type="Pfam" id="PF00091">
    <property type="entry name" value="Tubulin"/>
    <property type="match status" value="1"/>
</dbReference>
<dbReference type="InterPro" id="IPR003008">
    <property type="entry name" value="Tubulin_FtsZ_GTPase"/>
</dbReference>
<comment type="subcellular location">
    <subcellularLocation>
        <location evidence="1">Cytoplasm</location>
        <location evidence="1">Cytoskeleton</location>
    </subcellularLocation>
</comment>
<dbReference type="Gene3D" id="3.40.50.1440">
    <property type="entry name" value="Tubulin/FtsZ, GTPase domain"/>
    <property type="match status" value="1"/>
</dbReference>
<dbReference type="GO" id="GO:0005874">
    <property type="term" value="C:microtubule"/>
    <property type="evidence" value="ECO:0000318"/>
    <property type="project" value="GO_Central"/>
</dbReference>
<evidence type="ECO:0000256" key="4">
    <source>
        <dbReference type="ARBA" id="ARBA00022701"/>
    </source>
</evidence>
<evidence type="ECO:0000256" key="7">
    <source>
        <dbReference type="ARBA" id="ARBA00023212"/>
    </source>
</evidence>
<dbReference type="GO" id="GO:0000278">
    <property type="term" value="P:mitotic cell cycle"/>
    <property type="evidence" value="ECO:0000318"/>
    <property type="project" value="GO_Central"/>
</dbReference>
<evidence type="ECO:0000313" key="9">
    <source>
        <dbReference type="Ensembl" id="ENSORLP00000043694.1"/>
    </source>
</evidence>
<dbReference type="GeneTree" id="ENSGT00940000154457"/>
<reference evidence="9" key="3">
    <citation type="submission" date="2025-09" db="UniProtKB">
        <authorList>
            <consortium name="Ensembl"/>
        </authorList>
    </citation>
    <scope>IDENTIFICATION</scope>
    <source>
        <strain evidence="9">Hd-rR</strain>
    </source>
</reference>
<organism evidence="9 10">
    <name type="scientific">Oryzias latipes</name>
    <name type="common">Japanese rice fish</name>
    <name type="synonym">Japanese killifish</name>
    <dbReference type="NCBI Taxonomy" id="8090"/>
    <lineage>
        <taxon>Eukaryota</taxon>
        <taxon>Metazoa</taxon>
        <taxon>Chordata</taxon>
        <taxon>Craniata</taxon>
        <taxon>Vertebrata</taxon>
        <taxon>Euteleostomi</taxon>
        <taxon>Actinopterygii</taxon>
        <taxon>Neopterygii</taxon>
        <taxon>Teleostei</taxon>
        <taxon>Neoteleostei</taxon>
        <taxon>Acanthomorphata</taxon>
        <taxon>Ovalentaria</taxon>
        <taxon>Atherinomorphae</taxon>
        <taxon>Beloniformes</taxon>
        <taxon>Adrianichthyidae</taxon>
        <taxon>Oryziinae</taxon>
        <taxon>Oryzias</taxon>
    </lineage>
</organism>
<keyword evidence="7" id="KW-0206">Cytoskeleton</keyword>
<evidence type="ECO:0000256" key="5">
    <source>
        <dbReference type="ARBA" id="ARBA00022741"/>
    </source>
</evidence>
<dbReference type="PANTHER" id="PTHR11588">
    <property type="entry name" value="TUBULIN"/>
    <property type="match status" value="1"/>
</dbReference>
<keyword evidence="10" id="KW-1185">Reference proteome</keyword>
<keyword evidence="6" id="KW-0342">GTP-binding</keyword>
<dbReference type="GO" id="GO:0005737">
    <property type="term" value="C:cytoplasm"/>
    <property type="evidence" value="ECO:0000318"/>
    <property type="project" value="GO_Central"/>
</dbReference>
<evidence type="ECO:0000256" key="2">
    <source>
        <dbReference type="ARBA" id="ARBA00009636"/>
    </source>
</evidence>
<sequence length="333" mass="36772">MNNGHNVSALSVLKSADKSNPLLLLLDFKDPLRGKSTCSSCIFPSSWEFIRKIKIRIIPVTIGGGDISFNAFFRETGGGQHVPRAVLDRSGALMFLRTKQIRHLCSTLITGKEDAANNYGCGHHTIGKEIINLVLDRICGPCSGLQGFLVFHSFGGGTVLLEFSIYPAPQVSTAVVEPYNATHTTLEHSDCAFMVDTVAINETCRRNLNIERPTYTNLNRLISQVVSSITASLRFDGALNVDLTKFQTDLVPLPSAAHWRFCELTSRGLQQMQDVTMMPTSCTTISVSWDLTEKRWEGHLVLSRAFTSVIPLMVLHTKATARELSAREENSIM</sequence>
<dbReference type="GO" id="GO:0005200">
    <property type="term" value="F:structural constituent of cytoskeleton"/>
    <property type="evidence" value="ECO:0000318"/>
    <property type="project" value="GO_Central"/>
</dbReference>
<evidence type="ECO:0000313" key="10">
    <source>
        <dbReference type="Proteomes" id="UP000001038"/>
    </source>
</evidence>
<proteinExistence type="inferred from homology"/>
<reference evidence="9 10" key="1">
    <citation type="journal article" date="2007" name="Nature">
        <title>The medaka draft genome and insights into vertebrate genome evolution.</title>
        <authorList>
            <person name="Kasahara M."/>
            <person name="Naruse K."/>
            <person name="Sasaki S."/>
            <person name="Nakatani Y."/>
            <person name="Qu W."/>
            <person name="Ahsan B."/>
            <person name="Yamada T."/>
            <person name="Nagayasu Y."/>
            <person name="Doi K."/>
            <person name="Kasai Y."/>
            <person name="Jindo T."/>
            <person name="Kobayashi D."/>
            <person name="Shimada A."/>
            <person name="Toyoda A."/>
            <person name="Kuroki Y."/>
            <person name="Fujiyama A."/>
            <person name="Sasaki T."/>
            <person name="Shimizu A."/>
            <person name="Asakawa S."/>
            <person name="Shimizu N."/>
            <person name="Hashimoto S."/>
            <person name="Yang J."/>
            <person name="Lee Y."/>
            <person name="Matsushima K."/>
            <person name="Sugano S."/>
            <person name="Sakaizumi M."/>
            <person name="Narita T."/>
            <person name="Ohishi K."/>
            <person name="Haga S."/>
            <person name="Ohta F."/>
            <person name="Nomoto H."/>
            <person name="Nogata K."/>
            <person name="Morishita T."/>
            <person name="Endo T."/>
            <person name="Shin-I T."/>
            <person name="Takeda H."/>
            <person name="Morishita S."/>
            <person name="Kohara Y."/>
        </authorList>
    </citation>
    <scope>NUCLEOTIDE SEQUENCE [LARGE SCALE GENOMIC DNA]</scope>
    <source>
        <strain evidence="9 10">Hd-rR</strain>
    </source>
</reference>
<dbReference type="InterPro" id="IPR000217">
    <property type="entry name" value="Tubulin"/>
</dbReference>
<dbReference type="InParanoid" id="A0A3B3IIM7"/>
<protein>
    <recommendedName>
        <fullName evidence="8">Tubulin/FtsZ GTPase domain-containing protein</fullName>
    </recommendedName>
</protein>
<name>A0A3B3IIM7_ORYLA</name>
<evidence type="ECO:0000259" key="8">
    <source>
        <dbReference type="SMART" id="SM00864"/>
    </source>
</evidence>
<feature type="domain" description="Tubulin/FtsZ GTPase" evidence="8">
    <location>
        <begin position="69"/>
        <end position="237"/>
    </location>
</feature>
<dbReference type="Proteomes" id="UP000001038">
    <property type="component" value="Chromosome 8"/>
</dbReference>
<accession>A0A3B3IIM7</accession>
<dbReference type="SMART" id="SM00864">
    <property type="entry name" value="Tubulin"/>
    <property type="match status" value="1"/>
</dbReference>
<evidence type="ECO:0000256" key="6">
    <source>
        <dbReference type="ARBA" id="ARBA00023134"/>
    </source>
</evidence>
<comment type="similarity">
    <text evidence="2">Belongs to the tubulin family.</text>
</comment>
<dbReference type="Bgee" id="ENSORLG00000022416">
    <property type="expression patterns" value="Expressed in blastula"/>
</dbReference>